<feature type="compositionally biased region" description="Gly residues" evidence="1">
    <location>
        <begin position="10"/>
        <end position="20"/>
    </location>
</feature>
<evidence type="ECO:0000313" key="2">
    <source>
        <dbReference type="EMBL" id="GAA5046781.1"/>
    </source>
</evidence>
<proteinExistence type="predicted"/>
<accession>A0ABP9JX79</accession>
<dbReference type="PROSITE" id="PS51257">
    <property type="entry name" value="PROKAR_LIPOPROTEIN"/>
    <property type="match status" value="1"/>
</dbReference>
<organism evidence="2 3">
    <name type="scientific">Streptomyces similanensis</name>
    <dbReference type="NCBI Taxonomy" id="1274988"/>
    <lineage>
        <taxon>Bacteria</taxon>
        <taxon>Bacillati</taxon>
        <taxon>Actinomycetota</taxon>
        <taxon>Actinomycetes</taxon>
        <taxon>Kitasatosporales</taxon>
        <taxon>Streptomycetaceae</taxon>
        <taxon>Streptomyces</taxon>
    </lineage>
</organism>
<name>A0ABP9JX79_9ACTN</name>
<dbReference type="Proteomes" id="UP001500124">
    <property type="component" value="Unassembled WGS sequence"/>
</dbReference>
<reference evidence="3" key="1">
    <citation type="journal article" date="2019" name="Int. J. Syst. Evol. Microbiol.">
        <title>The Global Catalogue of Microorganisms (GCM) 10K type strain sequencing project: providing services to taxonomists for standard genome sequencing and annotation.</title>
        <authorList>
            <consortium name="The Broad Institute Genomics Platform"/>
            <consortium name="The Broad Institute Genome Sequencing Center for Infectious Disease"/>
            <person name="Wu L."/>
            <person name="Ma J."/>
        </authorList>
    </citation>
    <scope>NUCLEOTIDE SEQUENCE [LARGE SCALE GENOMIC DNA]</scope>
    <source>
        <strain evidence="3">JCM 18410</strain>
    </source>
</reference>
<dbReference type="EMBL" id="BAABKC010000013">
    <property type="protein sequence ID" value="GAA5046781.1"/>
    <property type="molecule type" value="Genomic_DNA"/>
</dbReference>
<comment type="caution">
    <text evidence="2">The sequence shown here is derived from an EMBL/GenBank/DDBJ whole genome shotgun (WGS) entry which is preliminary data.</text>
</comment>
<feature type="compositionally biased region" description="Basic and acidic residues" evidence="1">
    <location>
        <begin position="32"/>
        <end position="52"/>
    </location>
</feature>
<feature type="region of interest" description="Disordered" evidence="1">
    <location>
        <begin position="1"/>
        <end position="20"/>
    </location>
</feature>
<gene>
    <name evidence="2" type="ORF">GCM10023336_11730</name>
</gene>
<protein>
    <submittedName>
        <fullName evidence="2">Uncharacterized protein</fullName>
    </submittedName>
</protein>
<evidence type="ECO:0000313" key="3">
    <source>
        <dbReference type="Proteomes" id="UP001500124"/>
    </source>
</evidence>
<feature type="region of interest" description="Disordered" evidence="1">
    <location>
        <begin position="26"/>
        <end position="82"/>
    </location>
</feature>
<evidence type="ECO:0000256" key="1">
    <source>
        <dbReference type="SAM" id="MobiDB-lite"/>
    </source>
</evidence>
<sequence>MDKEVPPGAYGTGGGAGCGGAVRLRGLPSGFRPDDGAPWREAGKSGDSRWSRGAEANRFTPAPARRPAGHPVRPLGAVTRPA</sequence>
<keyword evidence="3" id="KW-1185">Reference proteome</keyword>